<comment type="caution">
    <text evidence="3">The sequence shown here is derived from an EMBL/GenBank/DDBJ whole genome shotgun (WGS) entry which is preliminary data.</text>
</comment>
<organism evidence="3 4">
    <name type="scientific">Rotaria magnacalcarata</name>
    <dbReference type="NCBI Taxonomy" id="392030"/>
    <lineage>
        <taxon>Eukaryota</taxon>
        <taxon>Metazoa</taxon>
        <taxon>Spiralia</taxon>
        <taxon>Gnathifera</taxon>
        <taxon>Rotifera</taxon>
        <taxon>Eurotatoria</taxon>
        <taxon>Bdelloidea</taxon>
        <taxon>Philodinida</taxon>
        <taxon>Philodinidae</taxon>
        <taxon>Rotaria</taxon>
    </lineage>
</organism>
<reference evidence="3" key="1">
    <citation type="submission" date="2021-02" db="EMBL/GenBank/DDBJ databases">
        <authorList>
            <person name="Nowell W R."/>
        </authorList>
    </citation>
    <scope>NUCLEOTIDE SEQUENCE</scope>
</reference>
<dbReference type="InterPro" id="IPR051603">
    <property type="entry name" value="Zinc-ADH_QOR/CCCR"/>
</dbReference>
<name>A0A8S3J9J5_9BILA</name>
<dbReference type="GO" id="GO:0070402">
    <property type="term" value="F:NADPH binding"/>
    <property type="evidence" value="ECO:0007669"/>
    <property type="project" value="TreeGrafter"/>
</dbReference>
<dbReference type="Pfam" id="PF08240">
    <property type="entry name" value="ADH_N"/>
    <property type="match status" value="1"/>
</dbReference>
<dbReference type="EMBL" id="CAJOBI010342868">
    <property type="protein sequence ID" value="CAF5215406.1"/>
    <property type="molecule type" value="Genomic_DNA"/>
</dbReference>
<dbReference type="PANTHER" id="PTHR44154:SF1">
    <property type="entry name" value="QUINONE OXIDOREDUCTASE"/>
    <property type="match status" value="1"/>
</dbReference>
<gene>
    <name evidence="3" type="ORF">SMN809_LOCUS79564</name>
</gene>
<feature type="domain" description="Alcohol dehydrogenase-like N-terminal" evidence="2">
    <location>
        <begin position="17"/>
        <end position="77"/>
    </location>
</feature>
<proteinExistence type="predicted"/>
<dbReference type="GO" id="GO:0003960">
    <property type="term" value="F:quinone reductase (NADPH) activity"/>
    <property type="evidence" value="ECO:0007669"/>
    <property type="project" value="TreeGrafter"/>
</dbReference>
<dbReference type="GO" id="GO:0005829">
    <property type="term" value="C:cytosol"/>
    <property type="evidence" value="ECO:0007669"/>
    <property type="project" value="TreeGrafter"/>
</dbReference>
<sequence length="87" mass="9518">DANVCKPANDVPIPDIKPREVLIRVYAAGVNPVDTYIRSGTYARLPNLPYTPGMDCAGVIERVGDEVTKFKVDDRVFTVMTVTGTYA</sequence>
<evidence type="ECO:0000256" key="1">
    <source>
        <dbReference type="ARBA" id="ARBA00022857"/>
    </source>
</evidence>
<feature type="non-terminal residue" evidence="3">
    <location>
        <position position="87"/>
    </location>
</feature>
<dbReference type="GO" id="GO:0003730">
    <property type="term" value="F:mRNA 3'-UTR binding"/>
    <property type="evidence" value="ECO:0007669"/>
    <property type="project" value="TreeGrafter"/>
</dbReference>
<evidence type="ECO:0000313" key="3">
    <source>
        <dbReference type="EMBL" id="CAF5215406.1"/>
    </source>
</evidence>
<dbReference type="InterPro" id="IPR013154">
    <property type="entry name" value="ADH-like_N"/>
</dbReference>
<dbReference type="Gene3D" id="3.90.180.10">
    <property type="entry name" value="Medium-chain alcohol dehydrogenases, catalytic domain"/>
    <property type="match status" value="1"/>
</dbReference>
<protein>
    <recommendedName>
        <fullName evidence="2">Alcohol dehydrogenase-like N-terminal domain-containing protein</fullName>
    </recommendedName>
</protein>
<dbReference type="PANTHER" id="PTHR44154">
    <property type="entry name" value="QUINONE OXIDOREDUCTASE"/>
    <property type="match status" value="1"/>
</dbReference>
<accession>A0A8S3J9J5</accession>
<evidence type="ECO:0000259" key="2">
    <source>
        <dbReference type="Pfam" id="PF08240"/>
    </source>
</evidence>
<dbReference type="SUPFAM" id="SSF50129">
    <property type="entry name" value="GroES-like"/>
    <property type="match status" value="1"/>
</dbReference>
<dbReference type="InterPro" id="IPR011032">
    <property type="entry name" value="GroES-like_sf"/>
</dbReference>
<keyword evidence="1" id="KW-0521">NADP</keyword>
<feature type="non-terminal residue" evidence="3">
    <location>
        <position position="1"/>
    </location>
</feature>
<dbReference type="Proteomes" id="UP000676336">
    <property type="component" value="Unassembled WGS sequence"/>
</dbReference>
<evidence type="ECO:0000313" key="4">
    <source>
        <dbReference type="Proteomes" id="UP000676336"/>
    </source>
</evidence>
<dbReference type="AlphaFoldDB" id="A0A8S3J9J5"/>